<evidence type="ECO:0000256" key="8">
    <source>
        <dbReference type="HAMAP-Rule" id="MF_00265"/>
    </source>
</evidence>
<keyword evidence="3 8" id="KW-0540">Nuclease</keyword>
<dbReference type="CDD" id="cd18740">
    <property type="entry name" value="PIN_VapC4-5_FitB-like"/>
    <property type="match status" value="1"/>
</dbReference>
<dbReference type="InterPro" id="IPR002716">
    <property type="entry name" value="PIN_dom"/>
</dbReference>
<evidence type="ECO:0000313" key="11">
    <source>
        <dbReference type="Proteomes" id="UP001254608"/>
    </source>
</evidence>
<comment type="cofactor">
    <cofactor evidence="1 8">
        <name>Mg(2+)</name>
        <dbReference type="ChEBI" id="CHEBI:18420"/>
    </cofactor>
</comment>
<comment type="function">
    <text evidence="8">Toxic component of a toxin-antitoxin (TA) system. An RNase.</text>
</comment>
<accession>A0ABU2WK87</accession>
<keyword evidence="8" id="KW-0800">Toxin</keyword>
<dbReference type="Proteomes" id="UP001254608">
    <property type="component" value="Unassembled WGS sequence"/>
</dbReference>
<feature type="domain" description="PIN" evidence="9">
    <location>
        <begin position="4"/>
        <end position="124"/>
    </location>
</feature>
<protein>
    <recommendedName>
        <fullName evidence="8">Ribonuclease VapC</fullName>
        <shortName evidence="8">RNase VapC</shortName>
        <ecNumber evidence="8">3.1.-.-</ecNumber>
    </recommendedName>
    <alternativeName>
        <fullName evidence="8">Toxin VapC</fullName>
    </alternativeName>
</protein>
<gene>
    <name evidence="8" type="primary">vapC</name>
    <name evidence="10" type="ORF">RM530_10115</name>
</gene>
<comment type="caution">
    <text evidence="10">The sequence shown here is derived from an EMBL/GenBank/DDBJ whole genome shotgun (WGS) entry which is preliminary data.</text>
</comment>
<dbReference type="HAMAP" id="MF_00265">
    <property type="entry name" value="VapC_Nob1"/>
    <property type="match status" value="1"/>
</dbReference>
<comment type="similarity">
    <text evidence="7 8">Belongs to the PINc/VapC protein family.</text>
</comment>
<evidence type="ECO:0000256" key="6">
    <source>
        <dbReference type="ARBA" id="ARBA00022842"/>
    </source>
</evidence>
<dbReference type="PANTHER" id="PTHR33653:SF1">
    <property type="entry name" value="RIBONUCLEASE VAPC2"/>
    <property type="match status" value="1"/>
</dbReference>
<keyword evidence="11" id="KW-1185">Reference proteome</keyword>
<feature type="binding site" evidence="8">
    <location>
        <position position="98"/>
    </location>
    <ligand>
        <name>Mg(2+)</name>
        <dbReference type="ChEBI" id="CHEBI:18420"/>
    </ligand>
</feature>
<dbReference type="RefSeq" id="WP_311365107.1">
    <property type="nucleotide sequence ID" value="NZ_JAVRIC010000012.1"/>
</dbReference>
<keyword evidence="2 8" id="KW-1277">Toxin-antitoxin system</keyword>
<keyword evidence="4 8" id="KW-0479">Metal-binding</keyword>
<dbReference type="InterPro" id="IPR050556">
    <property type="entry name" value="Type_II_TA_system_RNase"/>
</dbReference>
<keyword evidence="5 8" id="KW-0378">Hydrolase</keyword>
<evidence type="ECO:0000256" key="3">
    <source>
        <dbReference type="ARBA" id="ARBA00022722"/>
    </source>
</evidence>
<evidence type="ECO:0000313" key="10">
    <source>
        <dbReference type="EMBL" id="MDT0497716.1"/>
    </source>
</evidence>
<dbReference type="EC" id="3.1.-.-" evidence="8"/>
<evidence type="ECO:0000256" key="5">
    <source>
        <dbReference type="ARBA" id="ARBA00022801"/>
    </source>
</evidence>
<name>A0ABU2WK87_9GAMM</name>
<dbReference type="PANTHER" id="PTHR33653">
    <property type="entry name" value="RIBONUCLEASE VAPC2"/>
    <property type="match status" value="1"/>
</dbReference>
<organism evidence="10 11">
    <name type="scientific">Banduia mediterranea</name>
    <dbReference type="NCBI Taxonomy" id="3075609"/>
    <lineage>
        <taxon>Bacteria</taxon>
        <taxon>Pseudomonadati</taxon>
        <taxon>Pseudomonadota</taxon>
        <taxon>Gammaproteobacteria</taxon>
        <taxon>Nevskiales</taxon>
        <taxon>Algiphilaceae</taxon>
        <taxon>Banduia</taxon>
    </lineage>
</organism>
<dbReference type="SUPFAM" id="SSF88723">
    <property type="entry name" value="PIN domain-like"/>
    <property type="match status" value="1"/>
</dbReference>
<dbReference type="Gene3D" id="3.40.50.1010">
    <property type="entry name" value="5'-nuclease"/>
    <property type="match status" value="1"/>
</dbReference>
<evidence type="ECO:0000256" key="7">
    <source>
        <dbReference type="ARBA" id="ARBA00038093"/>
    </source>
</evidence>
<evidence type="ECO:0000259" key="9">
    <source>
        <dbReference type="Pfam" id="PF01850"/>
    </source>
</evidence>
<proteinExistence type="inferred from homology"/>
<dbReference type="InterPro" id="IPR022907">
    <property type="entry name" value="VapC_family"/>
</dbReference>
<dbReference type="Pfam" id="PF01850">
    <property type="entry name" value="PIN"/>
    <property type="match status" value="1"/>
</dbReference>
<keyword evidence="6 8" id="KW-0460">Magnesium</keyword>
<dbReference type="InterPro" id="IPR029060">
    <property type="entry name" value="PIN-like_dom_sf"/>
</dbReference>
<reference evidence="10 11" key="1">
    <citation type="submission" date="2023-09" db="EMBL/GenBank/DDBJ databases">
        <authorList>
            <person name="Rey-Velasco X."/>
        </authorList>
    </citation>
    <scope>NUCLEOTIDE SEQUENCE [LARGE SCALE GENOMIC DNA]</scope>
    <source>
        <strain evidence="10 11">W345</strain>
    </source>
</reference>
<evidence type="ECO:0000256" key="4">
    <source>
        <dbReference type="ARBA" id="ARBA00022723"/>
    </source>
</evidence>
<sequence>MTRYLLDTNAVSHLLRGNTEIRKRLISVPMETICISAVTEGELRYGLARRPEATRLHAAVHELLLRLEVLPWDGPVATRYGNLRAELERIGRTLSPLDLMIAAHASAEYAVLVSNDRAFSQVPGLRMEDWTR</sequence>
<feature type="binding site" evidence="8">
    <location>
        <position position="7"/>
    </location>
    <ligand>
        <name>Mg(2+)</name>
        <dbReference type="ChEBI" id="CHEBI:18420"/>
    </ligand>
</feature>
<evidence type="ECO:0000256" key="1">
    <source>
        <dbReference type="ARBA" id="ARBA00001946"/>
    </source>
</evidence>
<evidence type="ECO:0000256" key="2">
    <source>
        <dbReference type="ARBA" id="ARBA00022649"/>
    </source>
</evidence>
<dbReference type="EMBL" id="JAVRIC010000012">
    <property type="protein sequence ID" value="MDT0497716.1"/>
    <property type="molecule type" value="Genomic_DNA"/>
</dbReference>